<dbReference type="InterPro" id="IPR030959">
    <property type="entry name" value="GWxTD_dom"/>
</dbReference>
<proteinExistence type="predicted"/>
<protein>
    <submittedName>
        <fullName evidence="2">GWxTD domain-containing protein</fullName>
    </submittedName>
</protein>
<dbReference type="OrthoDB" id="9814412at2"/>
<evidence type="ECO:0000259" key="1">
    <source>
        <dbReference type="Pfam" id="PF20094"/>
    </source>
</evidence>
<evidence type="ECO:0000313" key="2">
    <source>
        <dbReference type="EMBL" id="AWW00577.1"/>
    </source>
</evidence>
<dbReference type="Pfam" id="PF20094">
    <property type="entry name" value="GWxTD_dom"/>
    <property type="match status" value="1"/>
</dbReference>
<keyword evidence="3" id="KW-1185">Reference proteome</keyword>
<evidence type="ECO:0000313" key="3">
    <source>
        <dbReference type="Proteomes" id="UP000249873"/>
    </source>
</evidence>
<dbReference type="KEGG" id="als:DJ013_21265"/>
<feature type="domain" description="GWxTD" evidence="1">
    <location>
        <begin position="261"/>
        <end position="434"/>
    </location>
</feature>
<dbReference type="AlphaFoldDB" id="A0A2Z4GH51"/>
<dbReference type="EMBL" id="CP029480">
    <property type="protein sequence ID" value="AWW00577.1"/>
    <property type="molecule type" value="Genomic_DNA"/>
</dbReference>
<sequence>MFIFEDKVMIQKSYLHTLLVFLMLGFLSACKVQKKTAVNGDASALQRNVKKDAEPLISAIKTDYILKDSSMIVMYLKVDFENTVGSGLTSVAAINKKFKTNWAYNPVGGIKEKLESGRVEMDANNAELDGNRLYLKIEIPRLREYSEAILALEFIDLSASRKFTNQTLIDFNGTRPNHRYGLFVNGSNRPTFESFVLAGTPIVFKSINGTPQTLYLKRYSSESPAALSPMSTSKRDDLNGFVEDETISFKSGETLNLSKEGTYVLLDSSEGVNNGFGFLVVNERYPRLTQVEDLVEPLIYMSTNDEIKALKETEKFKESLDLYFLAMTAGKEALAKQIIKSYYRRVEKANDLFTTYKEGWKTDKGMIYLILGPPSRIQRSGQREVWLYAQSANFSEIIFTFYRKQNQFSEDHYELVRYPEYGAYWYPFVEAWRTGSVLE</sequence>
<gene>
    <name evidence="2" type="ORF">DJ013_21265</name>
</gene>
<dbReference type="NCBIfam" id="TIGR04514">
    <property type="entry name" value="GWxTD_dom"/>
    <property type="match status" value="1"/>
</dbReference>
<reference evidence="2 3" key="1">
    <citation type="submission" date="2018-05" db="EMBL/GenBank/DDBJ databases">
        <title>Complete genome sequence of Arcticibacterium luteifluviistationis SM1504T, a cytophagaceae bacterium isolated from Arctic surface seawater.</title>
        <authorList>
            <person name="Li Y."/>
            <person name="Qin Q.-L."/>
        </authorList>
    </citation>
    <scope>NUCLEOTIDE SEQUENCE [LARGE SCALE GENOMIC DNA]</scope>
    <source>
        <strain evidence="2 3">SM1504</strain>
    </source>
</reference>
<dbReference type="Proteomes" id="UP000249873">
    <property type="component" value="Chromosome"/>
</dbReference>
<organism evidence="2 3">
    <name type="scientific">Arcticibacterium luteifluviistationis</name>
    <dbReference type="NCBI Taxonomy" id="1784714"/>
    <lineage>
        <taxon>Bacteria</taxon>
        <taxon>Pseudomonadati</taxon>
        <taxon>Bacteroidota</taxon>
        <taxon>Cytophagia</taxon>
        <taxon>Cytophagales</taxon>
        <taxon>Leadbetterellaceae</taxon>
        <taxon>Arcticibacterium</taxon>
    </lineage>
</organism>
<name>A0A2Z4GH51_9BACT</name>
<accession>A0A2Z4GH51</accession>
<dbReference type="PROSITE" id="PS51257">
    <property type="entry name" value="PROKAR_LIPOPROTEIN"/>
    <property type="match status" value="1"/>
</dbReference>